<dbReference type="PANTHER" id="PTHR10632:SF2">
    <property type="entry name" value="SULFIDE:QUINONE OXIDOREDUCTASE, MITOCHONDRIAL"/>
    <property type="match status" value="1"/>
</dbReference>
<evidence type="ECO:0000256" key="13">
    <source>
        <dbReference type="ARBA" id="ARBA00060891"/>
    </source>
</evidence>
<organism evidence="18 19">
    <name type="scientific">Ceratosolen solmsi marchali</name>
    <dbReference type="NCBI Taxonomy" id="326594"/>
    <lineage>
        <taxon>Eukaryota</taxon>
        <taxon>Metazoa</taxon>
        <taxon>Ecdysozoa</taxon>
        <taxon>Arthropoda</taxon>
        <taxon>Hexapoda</taxon>
        <taxon>Insecta</taxon>
        <taxon>Pterygota</taxon>
        <taxon>Neoptera</taxon>
        <taxon>Endopterygota</taxon>
        <taxon>Hymenoptera</taxon>
        <taxon>Apocrita</taxon>
        <taxon>Proctotrupomorpha</taxon>
        <taxon>Chalcidoidea</taxon>
        <taxon>Agaonidae</taxon>
        <taxon>Agaoninae</taxon>
        <taxon>Ceratosolen</taxon>
    </lineage>
</organism>
<gene>
    <name evidence="19" type="primary">LOC105366595</name>
</gene>
<dbReference type="PANTHER" id="PTHR10632">
    <property type="entry name" value="SULFIDE:QUINONE OXIDOREDUCTASE"/>
    <property type="match status" value="1"/>
</dbReference>
<dbReference type="GO" id="GO:0106436">
    <property type="term" value="F:glutathione-dependent sulfide quinone oxidoreductase activity"/>
    <property type="evidence" value="ECO:0007669"/>
    <property type="project" value="UniProtKB-EC"/>
</dbReference>
<evidence type="ECO:0000259" key="17">
    <source>
        <dbReference type="Pfam" id="PF07992"/>
    </source>
</evidence>
<keyword evidence="18" id="KW-1185">Reference proteome</keyword>
<dbReference type="SUPFAM" id="SSF51905">
    <property type="entry name" value="FAD/NAD(P)-binding domain"/>
    <property type="match status" value="2"/>
</dbReference>
<evidence type="ECO:0000256" key="5">
    <source>
        <dbReference type="ARBA" id="ARBA00022827"/>
    </source>
</evidence>
<dbReference type="KEGG" id="csol:105366595"/>
<comment type="similarity">
    <text evidence="13">Belongs to the SQRD family.</text>
</comment>
<comment type="subcellular location">
    <subcellularLocation>
        <location evidence="2">Mitochondrion</location>
    </subcellularLocation>
</comment>
<proteinExistence type="inferred from homology"/>
<dbReference type="GO" id="GO:0071949">
    <property type="term" value="F:FAD binding"/>
    <property type="evidence" value="ECO:0007669"/>
    <property type="project" value="TreeGrafter"/>
</dbReference>
<dbReference type="Pfam" id="PF07992">
    <property type="entry name" value="Pyr_redox_2"/>
    <property type="match status" value="1"/>
</dbReference>
<dbReference type="InterPro" id="IPR023753">
    <property type="entry name" value="FAD/NAD-binding_dom"/>
</dbReference>
<evidence type="ECO:0000256" key="15">
    <source>
        <dbReference type="ARBA" id="ARBA00070160"/>
    </source>
</evidence>
<evidence type="ECO:0000313" key="19">
    <source>
        <dbReference type="RefSeq" id="XP_011503395.1"/>
    </source>
</evidence>
<evidence type="ECO:0000313" key="18">
    <source>
        <dbReference type="Proteomes" id="UP000695007"/>
    </source>
</evidence>
<evidence type="ECO:0000256" key="11">
    <source>
        <dbReference type="ARBA" id="ARBA00052986"/>
    </source>
</evidence>
<dbReference type="Gene3D" id="3.50.50.60">
    <property type="entry name" value="FAD/NAD(P)-binding domain"/>
    <property type="match status" value="2"/>
</dbReference>
<evidence type="ECO:0000256" key="9">
    <source>
        <dbReference type="ARBA" id="ARBA00051038"/>
    </source>
</evidence>
<comment type="catalytic activity">
    <reaction evidence="10">
        <text>ubiquinone-10 + hydrogen sulfide + glutathione + H(+) = S-sulfanylglutathione + ubiquinol-10</text>
        <dbReference type="Rhea" id="RHEA:62608"/>
        <dbReference type="ChEBI" id="CHEBI:15378"/>
        <dbReference type="ChEBI" id="CHEBI:29919"/>
        <dbReference type="ChEBI" id="CHEBI:46245"/>
        <dbReference type="ChEBI" id="CHEBI:57925"/>
        <dbReference type="ChEBI" id="CHEBI:58905"/>
        <dbReference type="ChEBI" id="CHEBI:64183"/>
    </reaction>
    <physiologicalReaction direction="left-to-right" evidence="10">
        <dbReference type="Rhea" id="RHEA:62609"/>
    </physiologicalReaction>
</comment>
<evidence type="ECO:0000256" key="8">
    <source>
        <dbReference type="ARBA" id="ARBA00023128"/>
    </source>
</evidence>
<dbReference type="RefSeq" id="XP_011503395.1">
    <property type="nucleotide sequence ID" value="XM_011505093.1"/>
</dbReference>
<evidence type="ECO:0000256" key="10">
    <source>
        <dbReference type="ARBA" id="ARBA00052810"/>
    </source>
</evidence>
<protein>
    <recommendedName>
        <fullName evidence="15">Sulfide:quinone oxidoreductase, mitochondrial</fullName>
        <ecNumber evidence="14">1.8.5.8</ecNumber>
    </recommendedName>
    <alternativeName>
        <fullName evidence="16">Sulfide quinone oxidoreductase</fullName>
    </alternativeName>
</protein>
<dbReference type="GO" id="GO:0048038">
    <property type="term" value="F:quinone binding"/>
    <property type="evidence" value="ECO:0007669"/>
    <property type="project" value="UniProtKB-KW"/>
</dbReference>
<keyword evidence="5" id="KW-0274">FAD</keyword>
<keyword evidence="4" id="KW-0874">Quinone</keyword>
<evidence type="ECO:0000256" key="6">
    <source>
        <dbReference type="ARBA" id="ARBA00022946"/>
    </source>
</evidence>
<sequence length="443" mass="50101">MHSVVNSNLLSISRNTSFPNVIRYAHHSCKILVIGGGTGGCTMAAKLSKTFHKSPNHVIIIEPSKDHYYQPLFTLIGGGISKFDTSKKLMKDVLPKNTQWLKDKVVSFEPEENKVKTENGDTVQYDVMIVAIGLELHWNKLPGLIESLQNPEAQVCSIYGPNTVANVFDKIKKTEEGNALFTFPNTPVKCPGAPQKIAYISEHYWTTNKTRNNINVVYNTSLPVIFGVKEYANSLLQVCNNRNIQVNLHTNLIAINPDKKEAVFQNLEKPENKHIAKYSLLHVTPPMGPPDILKKHETLSNEVGFLDIHPQTLQHNKFKNIYGIGDCTSTPNSKTMAAIASQSKVLYENIMANLSGREMKMFYNGYSSCPLVTAPGKCILAEFDYTFTPQETFPINQKRELLLMYLLKKHLFPFIYWNLMLKGLWNGPEKFRKIFTFIKSKNC</sequence>
<dbReference type="InterPro" id="IPR036188">
    <property type="entry name" value="FAD/NAD-bd_sf"/>
</dbReference>
<evidence type="ECO:0000256" key="1">
    <source>
        <dbReference type="ARBA" id="ARBA00001974"/>
    </source>
</evidence>
<evidence type="ECO:0000256" key="7">
    <source>
        <dbReference type="ARBA" id="ARBA00023002"/>
    </source>
</evidence>
<dbReference type="AlphaFoldDB" id="A0AAJ6YSI7"/>
<dbReference type="GO" id="GO:0070224">
    <property type="term" value="F:sulfide:quinone oxidoreductase activity"/>
    <property type="evidence" value="ECO:0007669"/>
    <property type="project" value="TreeGrafter"/>
</dbReference>
<dbReference type="GO" id="GO:0070221">
    <property type="term" value="P:sulfide oxidation, using sulfide:quinone oxidoreductase"/>
    <property type="evidence" value="ECO:0007669"/>
    <property type="project" value="TreeGrafter"/>
</dbReference>
<dbReference type="GO" id="GO:0005739">
    <property type="term" value="C:mitochondrion"/>
    <property type="evidence" value="ECO:0007669"/>
    <property type="project" value="UniProtKB-SubCell"/>
</dbReference>
<keyword evidence="8" id="KW-0496">Mitochondrion</keyword>
<comment type="function">
    <text evidence="12">Catalyzes the oxidation of hydrogen sulfide with the help of a quinone, such as ubiquinone-10, giving rise to thiosulfate and ultimately to sulfane (molecular sulfur) atoms. Requires an additional electron acceptor; can use sulfite, sulfide or cyanide (in vitro). It is believed the in vivo electron acceptor is glutathione.</text>
</comment>
<comment type="catalytic activity">
    <reaction evidence="9">
        <text>ubiquinone-10 + hydrogen sulfide + sulfite + 2 H(+) = ubiquinol-10 + thiosulfate</text>
        <dbReference type="Rhea" id="RHEA:38359"/>
        <dbReference type="ChEBI" id="CHEBI:15378"/>
        <dbReference type="ChEBI" id="CHEBI:17359"/>
        <dbReference type="ChEBI" id="CHEBI:29919"/>
        <dbReference type="ChEBI" id="CHEBI:33542"/>
        <dbReference type="ChEBI" id="CHEBI:46245"/>
        <dbReference type="ChEBI" id="CHEBI:64183"/>
    </reaction>
    <physiologicalReaction direction="left-to-right" evidence="9">
        <dbReference type="Rhea" id="RHEA:38360"/>
    </physiologicalReaction>
</comment>
<keyword evidence="7" id="KW-0560">Oxidoreductase</keyword>
<dbReference type="Proteomes" id="UP000695007">
    <property type="component" value="Unplaced"/>
</dbReference>
<evidence type="ECO:0000256" key="14">
    <source>
        <dbReference type="ARBA" id="ARBA00066447"/>
    </source>
</evidence>
<dbReference type="InterPro" id="IPR015904">
    <property type="entry name" value="Sulphide_quinone_reductase"/>
</dbReference>
<keyword evidence="6" id="KW-0809">Transit peptide</keyword>
<keyword evidence="3" id="KW-0285">Flavoprotein</keyword>
<comment type="catalytic activity">
    <reaction evidence="11">
        <text>a quinone + hydrogen sulfide + glutathione + H(+) = S-sulfanylglutathione + a quinol</text>
        <dbReference type="Rhea" id="RHEA:55156"/>
        <dbReference type="ChEBI" id="CHEBI:15378"/>
        <dbReference type="ChEBI" id="CHEBI:24646"/>
        <dbReference type="ChEBI" id="CHEBI:29919"/>
        <dbReference type="ChEBI" id="CHEBI:57925"/>
        <dbReference type="ChEBI" id="CHEBI:58905"/>
        <dbReference type="ChEBI" id="CHEBI:132124"/>
        <dbReference type="EC" id="1.8.5.8"/>
    </reaction>
    <physiologicalReaction direction="left-to-right" evidence="11">
        <dbReference type="Rhea" id="RHEA:55157"/>
    </physiologicalReaction>
</comment>
<evidence type="ECO:0000256" key="16">
    <source>
        <dbReference type="ARBA" id="ARBA00082958"/>
    </source>
</evidence>
<feature type="domain" description="FAD/NAD(P)-binding" evidence="17">
    <location>
        <begin position="30"/>
        <end position="144"/>
    </location>
</feature>
<dbReference type="CTD" id="58472"/>
<evidence type="ECO:0000256" key="3">
    <source>
        <dbReference type="ARBA" id="ARBA00022630"/>
    </source>
</evidence>
<dbReference type="GeneID" id="105366595"/>
<evidence type="ECO:0000256" key="4">
    <source>
        <dbReference type="ARBA" id="ARBA00022719"/>
    </source>
</evidence>
<accession>A0AAJ6YSI7</accession>
<name>A0AAJ6YSI7_9HYME</name>
<evidence type="ECO:0000256" key="12">
    <source>
        <dbReference type="ARBA" id="ARBA00059167"/>
    </source>
</evidence>
<dbReference type="FunFam" id="3.50.50.60:FF:000034">
    <property type="entry name" value="sulfide:quinone oxidoreductase, mitochondrial"/>
    <property type="match status" value="1"/>
</dbReference>
<reference evidence="19" key="1">
    <citation type="submission" date="2025-08" db="UniProtKB">
        <authorList>
            <consortium name="RefSeq"/>
        </authorList>
    </citation>
    <scope>IDENTIFICATION</scope>
</reference>
<dbReference type="EC" id="1.8.5.8" evidence="14"/>
<comment type="cofactor">
    <cofactor evidence="1">
        <name>FAD</name>
        <dbReference type="ChEBI" id="CHEBI:57692"/>
    </cofactor>
</comment>
<evidence type="ECO:0000256" key="2">
    <source>
        <dbReference type="ARBA" id="ARBA00004173"/>
    </source>
</evidence>